<reference evidence="1" key="1">
    <citation type="submission" date="2020-06" db="EMBL/GenBank/DDBJ databases">
        <title>Genomic insights into acetone-butanol-ethanol (ABE) fermentation by sequencing solventogenic clostridia strains.</title>
        <authorList>
            <person name="Brown S."/>
        </authorList>
    </citation>
    <scope>NUCLEOTIDE SEQUENCE</scope>
    <source>
        <strain evidence="1">DJ123</strain>
    </source>
</reference>
<gene>
    <name evidence="1" type="ORF">BCD95_005013</name>
</gene>
<evidence type="ECO:0000313" key="2">
    <source>
        <dbReference type="Proteomes" id="UP000822184"/>
    </source>
</evidence>
<dbReference type="Proteomes" id="UP000822184">
    <property type="component" value="Unassembled WGS sequence"/>
</dbReference>
<proteinExistence type="predicted"/>
<name>A0AAE5H8P4_CLOBE</name>
<sequence>MNYGTTQYGINEEDNIDEIKLISPDLMKYMPDYYITSKVMKELENSNSLELGRLNYKIRDIKNQLWIDTATWGLSYWEKEYGIETNLLLGYEQRREVLKAKKRGQGTTTKQMIKNVAETFSGGEVNIIQDNPNYAFVVQFVGVKGIPKNMQLFKDMLENIKPAHLGYAIKYTYTVWNVLKENKLTCNNAKLKTWDELKVYE</sequence>
<comment type="caution">
    <text evidence="1">The sequence shown here is derived from an EMBL/GenBank/DDBJ whole genome shotgun (WGS) entry which is preliminary data.</text>
</comment>
<dbReference type="Pfam" id="PF10076">
    <property type="entry name" value="Phage_Mu_Gp48"/>
    <property type="match status" value="1"/>
</dbReference>
<organism evidence="1 2">
    <name type="scientific">Clostridium beijerinckii</name>
    <name type="common">Clostridium MP</name>
    <dbReference type="NCBI Taxonomy" id="1520"/>
    <lineage>
        <taxon>Bacteria</taxon>
        <taxon>Bacillati</taxon>
        <taxon>Bacillota</taxon>
        <taxon>Clostridia</taxon>
        <taxon>Eubacteriales</taxon>
        <taxon>Clostridiaceae</taxon>
        <taxon>Clostridium</taxon>
    </lineage>
</organism>
<accession>A0AAE5H8P4</accession>
<dbReference type="EMBL" id="JABTDW010000001">
    <property type="protein sequence ID" value="NSB16754.1"/>
    <property type="molecule type" value="Genomic_DNA"/>
</dbReference>
<protein>
    <recommendedName>
        <fullName evidence="3">DUF2313 domain-containing protein</fullName>
    </recommendedName>
</protein>
<evidence type="ECO:0000313" key="1">
    <source>
        <dbReference type="EMBL" id="NSB16754.1"/>
    </source>
</evidence>
<dbReference type="InterPro" id="IPR018755">
    <property type="entry name" value="Phage_Mu_Gp48"/>
</dbReference>
<dbReference type="RefSeq" id="WP_077856985.1">
    <property type="nucleotide sequence ID" value="NZ_JABTDW010000001.1"/>
</dbReference>
<evidence type="ECO:0008006" key="3">
    <source>
        <dbReference type="Google" id="ProtNLM"/>
    </source>
</evidence>
<dbReference type="AlphaFoldDB" id="A0AAE5H8P4"/>